<dbReference type="OrthoDB" id="7210157at2"/>
<feature type="region of interest" description="Disordered" evidence="1">
    <location>
        <begin position="1"/>
        <end position="26"/>
    </location>
</feature>
<gene>
    <name evidence="3" type="ORF">E2493_00590</name>
</gene>
<dbReference type="InterPro" id="IPR012312">
    <property type="entry name" value="Hemerythrin-like"/>
</dbReference>
<feature type="compositionally biased region" description="Low complexity" evidence="1">
    <location>
        <begin position="10"/>
        <end position="23"/>
    </location>
</feature>
<sequence length="211" mass="23142">MASKSETKGSSKSRSSSRGSSGENQNAFGWGSGNTGVLVGAAMAGAAVGIAANVGRKLFVQMSSGATGDWLDALKTEHALTLAIFDKIEATADNQTMMRSHLLMKLKYALTKHAIEEENVIYPALRQANSAHDADALTAEHGYVKTYLYELENMPKNSAEWLARVRDFRSMLEEHMRMEENEVFPAFRNILSDEQNSKLSAMMNKEGFKVA</sequence>
<name>A0A4Y8ZY64_9SPHN</name>
<dbReference type="Gene3D" id="1.20.120.520">
    <property type="entry name" value="nmb1532 protein domain like"/>
    <property type="match status" value="1"/>
</dbReference>
<dbReference type="PANTHER" id="PTHR35585:SF1">
    <property type="entry name" value="HHE DOMAIN PROTEIN (AFU_ORTHOLOGUE AFUA_4G00730)"/>
    <property type="match status" value="1"/>
</dbReference>
<comment type="caution">
    <text evidence="3">The sequence shown here is derived from an EMBL/GenBank/DDBJ whole genome shotgun (WGS) entry which is preliminary data.</text>
</comment>
<accession>A0A4Y8ZY64</accession>
<proteinExistence type="predicted"/>
<dbReference type="Pfam" id="PF01814">
    <property type="entry name" value="Hemerythrin"/>
    <property type="match status" value="1"/>
</dbReference>
<dbReference type="AlphaFoldDB" id="A0A4Y8ZY64"/>
<organism evidence="3 4">
    <name type="scientific">Sphingomonas parva</name>
    <dbReference type="NCBI Taxonomy" id="2555898"/>
    <lineage>
        <taxon>Bacteria</taxon>
        <taxon>Pseudomonadati</taxon>
        <taxon>Pseudomonadota</taxon>
        <taxon>Alphaproteobacteria</taxon>
        <taxon>Sphingomonadales</taxon>
        <taxon>Sphingomonadaceae</taxon>
        <taxon>Sphingomonas</taxon>
    </lineage>
</organism>
<protein>
    <submittedName>
        <fullName evidence="3">Hemerythrin domain-containing protein</fullName>
    </submittedName>
</protein>
<dbReference type="EMBL" id="SPDV01000001">
    <property type="protein sequence ID" value="TFI60245.1"/>
    <property type="molecule type" value="Genomic_DNA"/>
</dbReference>
<dbReference type="RefSeq" id="WP_135082653.1">
    <property type="nucleotide sequence ID" value="NZ_SPDV01000001.1"/>
</dbReference>
<evidence type="ECO:0000256" key="1">
    <source>
        <dbReference type="SAM" id="MobiDB-lite"/>
    </source>
</evidence>
<dbReference type="Proteomes" id="UP000298213">
    <property type="component" value="Unassembled WGS sequence"/>
</dbReference>
<evidence type="ECO:0000313" key="4">
    <source>
        <dbReference type="Proteomes" id="UP000298213"/>
    </source>
</evidence>
<evidence type="ECO:0000313" key="3">
    <source>
        <dbReference type="EMBL" id="TFI60245.1"/>
    </source>
</evidence>
<dbReference type="PANTHER" id="PTHR35585">
    <property type="entry name" value="HHE DOMAIN PROTEIN (AFU_ORTHOLOGUE AFUA_4G00730)"/>
    <property type="match status" value="1"/>
</dbReference>
<reference evidence="3 4" key="1">
    <citation type="submission" date="2019-03" db="EMBL/GenBank/DDBJ databases">
        <title>Genome sequence of Sphingomonas sp. 17J27-24.</title>
        <authorList>
            <person name="Kim M."/>
            <person name="Maeng S."/>
            <person name="Sathiyaraj S."/>
        </authorList>
    </citation>
    <scope>NUCLEOTIDE SEQUENCE [LARGE SCALE GENOMIC DNA]</scope>
    <source>
        <strain evidence="3 4">17J27-24</strain>
    </source>
</reference>
<feature type="domain" description="Hemerythrin-like" evidence="2">
    <location>
        <begin position="72"/>
        <end position="186"/>
    </location>
</feature>
<evidence type="ECO:0000259" key="2">
    <source>
        <dbReference type="Pfam" id="PF01814"/>
    </source>
</evidence>
<keyword evidence="4" id="KW-1185">Reference proteome</keyword>